<evidence type="ECO:0000256" key="4">
    <source>
        <dbReference type="ARBA" id="ARBA00043263"/>
    </source>
</evidence>
<dbReference type="InterPro" id="IPR001845">
    <property type="entry name" value="HTH_ArsR_DNA-bd_dom"/>
</dbReference>
<evidence type="ECO:0000313" key="6">
    <source>
        <dbReference type="EMBL" id="HIU51384.1"/>
    </source>
</evidence>
<evidence type="ECO:0000256" key="2">
    <source>
        <dbReference type="ARBA" id="ARBA00023125"/>
    </source>
</evidence>
<dbReference type="NCBIfam" id="NF033788">
    <property type="entry name" value="HTH_metalloreg"/>
    <property type="match status" value="1"/>
</dbReference>
<dbReference type="Gene3D" id="1.10.10.10">
    <property type="entry name" value="Winged helix-like DNA-binding domain superfamily/Winged helix DNA-binding domain"/>
    <property type="match status" value="1"/>
</dbReference>
<reference evidence="6" key="2">
    <citation type="journal article" date="2021" name="PeerJ">
        <title>Extensive microbial diversity within the chicken gut microbiome revealed by metagenomics and culture.</title>
        <authorList>
            <person name="Gilroy R."/>
            <person name="Ravi A."/>
            <person name="Getino M."/>
            <person name="Pursley I."/>
            <person name="Horton D.L."/>
            <person name="Alikhan N.F."/>
            <person name="Baker D."/>
            <person name="Gharbi K."/>
            <person name="Hall N."/>
            <person name="Watson M."/>
            <person name="Adriaenssens E.M."/>
            <person name="Foster-Nyarko E."/>
            <person name="Jarju S."/>
            <person name="Secka A."/>
            <person name="Antonio M."/>
            <person name="Oren A."/>
            <person name="Chaudhuri R.R."/>
            <person name="La Ragione R."/>
            <person name="Hildebrand F."/>
            <person name="Pallen M.J."/>
        </authorList>
    </citation>
    <scope>NUCLEOTIDE SEQUENCE</scope>
    <source>
        <strain evidence="6">CHK195-15760</strain>
    </source>
</reference>
<feature type="domain" description="HTH arsR-type" evidence="5">
    <location>
        <begin position="26"/>
        <end position="120"/>
    </location>
</feature>
<comment type="caution">
    <text evidence="6">The sequence shown here is derived from an EMBL/GenBank/DDBJ whole genome shotgun (WGS) entry which is preliminary data.</text>
</comment>
<accession>A0A9D1M0J2</accession>
<dbReference type="PROSITE" id="PS50987">
    <property type="entry name" value="HTH_ARSR_2"/>
    <property type="match status" value="1"/>
</dbReference>
<dbReference type="Pfam" id="PF01022">
    <property type="entry name" value="HTH_5"/>
    <property type="match status" value="1"/>
</dbReference>
<dbReference type="InterPro" id="IPR018334">
    <property type="entry name" value="ArsR_HTH"/>
</dbReference>
<dbReference type="SMART" id="SM00418">
    <property type="entry name" value="HTH_ARSR"/>
    <property type="match status" value="1"/>
</dbReference>
<organism evidence="6 7">
    <name type="scientific">Candidatus Merdicola faecigallinarum</name>
    <dbReference type="NCBI Taxonomy" id="2840862"/>
    <lineage>
        <taxon>Bacteria</taxon>
        <taxon>Bacillati</taxon>
        <taxon>Bacillota</taxon>
        <taxon>Clostridia</taxon>
        <taxon>Candidatus Merdicola</taxon>
    </lineage>
</organism>
<dbReference type="EMBL" id="DVNH01000016">
    <property type="protein sequence ID" value="HIU51384.1"/>
    <property type="molecule type" value="Genomic_DNA"/>
</dbReference>
<keyword evidence="2" id="KW-0238">DNA-binding</keyword>
<proteinExistence type="predicted"/>
<dbReference type="InterPro" id="IPR011991">
    <property type="entry name" value="ArsR-like_HTH"/>
</dbReference>
<reference evidence="6" key="1">
    <citation type="submission" date="2020-10" db="EMBL/GenBank/DDBJ databases">
        <authorList>
            <person name="Gilroy R."/>
        </authorList>
    </citation>
    <scope>NUCLEOTIDE SEQUENCE</scope>
    <source>
        <strain evidence="6">CHK195-15760</strain>
    </source>
</reference>
<dbReference type="SUPFAM" id="SSF46785">
    <property type="entry name" value="Winged helix' DNA-binding domain"/>
    <property type="match status" value="1"/>
</dbReference>
<dbReference type="PANTHER" id="PTHR43132">
    <property type="entry name" value="ARSENICAL RESISTANCE OPERON REPRESSOR ARSR-RELATED"/>
    <property type="match status" value="1"/>
</dbReference>
<dbReference type="InterPro" id="IPR051011">
    <property type="entry name" value="Metal_resp_trans_reg"/>
</dbReference>
<evidence type="ECO:0000256" key="1">
    <source>
        <dbReference type="ARBA" id="ARBA00023015"/>
    </source>
</evidence>
<dbReference type="CDD" id="cd00090">
    <property type="entry name" value="HTH_ARSR"/>
    <property type="match status" value="1"/>
</dbReference>
<evidence type="ECO:0000313" key="7">
    <source>
        <dbReference type="Proteomes" id="UP000824093"/>
    </source>
</evidence>
<evidence type="ECO:0000256" key="3">
    <source>
        <dbReference type="ARBA" id="ARBA00023163"/>
    </source>
</evidence>
<protein>
    <submittedName>
        <fullName evidence="6">Winged helix-turn-helix transcriptional regulator</fullName>
    </submittedName>
</protein>
<dbReference type="PRINTS" id="PR00778">
    <property type="entry name" value="HTHARSR"/>
</dbReference>
<keyword evidence="1" id="KW-0805">Transcription regulation</keyword>
<dbReference type="GO" id="GO:0003677">
    <property type="term" value="F:DNA binding"/>
    <property type="evidence" value="ECO:0007669"/>
    <property type="project" value="UniProtKB-KW"/>
</dbReference>
<dbReference type="InterPro" id="IPR036388">
    <property type="entry name" value="WH-like_DNA-bd_sf"/>
</dbReference>
<keyword evidence="4" id="KW-0105">Cadmium resistance</keyword>
<dbReference type="InterPro" id="IPR036390">
    <property type="entry name" value="WH_DNA-bd_sf"/>
</dbReference>
<dbReference type="Proteomes" id="UP000824093">
    <property type="component" value="Unassembled WGS sequence"/>
</dbReference>
<dbReference type="PANTHER" id="PTHR43132:SF6">
    <property type="entry name" value="HTH-TYPE TRANSCRIPTIONAL REPRESSOR CZRA"/>
    <property type="match status" value="1"/>
</dbReference>
<sequence length="125" mass="14431">MSNNEFVCDCNIIHQEVVKETLEKMPKQELFNKLAEFFKIIGDPTRTKILFALDQNEMCVCDIANVLGMTKSSISHQLAALRQSGIVKSRRDGKEVYYTLDDDHVKQVFEIGIEHIEHKESMKEQ</sequence>
<dbReference type="GO" id="GO:0046686">
    <property type="term" value="P:response to cadmium ion"/>
    <property type="evidence" value="ECO:0007669"/>
    <property type="project" value="UniProtKB-KW"/>
</dbReference>
<name>A0A9D1M0J2_9FIRM</name>
<dbReference type="AlphaFoldDB" id="A0A9D1M0J2"/>
<dbReference type="PROSITE" id="PS00846">
    <property type="entry name" value="HTH_ARSR_1"/>
    <property type="match status" value="1"/>
</dbReference>
<gene>
    <name evidence="6" type="ORF">IAB70_01975</name>
</gene>
<dbReference type="GO" id="GO:0003700">
    <property type="term" value="F:DNA-binding transcription factor activity"/>
    <property type="evidence" value="ECO:0007669"/>
    <property type="project" value="InterPro"/>
</dbReference>
<evidence type="ECO:0000259" key="5">
    <source>
        <dbReference type="PROSITE" id="PS50987"/>
    </source>
</evidence>
<keyword evidence="3" id="KW-0804">Transcription</keyword>